<dbReference type="OrthoDB" id="5960959at2759"/>
<dbReference type="InterPro" id="IPR022188">
    <property type="entry name" value="TASOR_DUF3715"/>
</dbReference>
<reference evidence="8" key="1">
    <citation type="submission" date="2025-08" db="UniProtKB">
        <authorList>
            <consortium name="RefSeq"/>
        </authorList>
    </citation>
    <scope>IDENTIFICATION</scope>
    <source>
        <tissue evidence="8">Spleen</tissue>
    </source>
</reference>
<feature type="region of interest" description="Disordered" evidence="2">
    <location>
        <begin position="1024"/>
        <end position="1046"/>
    </location>
</feature>
<comment type="similarity">
    <text evidence="1">Belongs to the TASOR family.</text>
</comment>
<dbReference type="InParanoid" id="A0A2U4B6Q7"/>
<feature type="region of interest" description="Disordered" evidence="2">
    <location>
        <begin position="1210"/>
        <end position="1230"/>
    </location>
</feature>
<evidence type="ECO:0000256" key="1">
    <source>
        <dbReference type="ARBA" id="ARBA00008058"/>
    </source>
</evidence>
<feature type="compositionally biased region" description="Basic and acidic residues" evidence="2">
    <location>
        <begin position="2415"/>
        <end position="2425"/>
    </location>
</feature>
<feature type="region of interest" description="Disordered" evidence="2">
    <location>
        <begin position="1688"/>
        <end position="1709"/>
    </location>
</feature>
<dbReference type="Pfam" id="PF24630">
    <property type="entry name" value="PIN_TASOR"/>
    <property type="match status" value="1"/>
</dbReference>
<dbReference type="CTD" id="54906"/>
<dbReference type="InterPro" id="IPR022168">
    <property type="entry name" value="GARIL-like_Rab2B-bd"/>
</dbReference>
<feature type="compositionally biased region" description="Basic and acidic residues" evidence="2">
    <location>
        <begin position="662"/>
        <end position="672"/>
    </location>
</feature>
<feature type="domain" description="Golgi associated RAB2 interactor protein-like Rab2B-binding" evidence="3">
    <location>
        <begin position="1414"/>
        <end position="1462"/>
    </location>
</feature>
<feature type="region of interest" description="Disordered" evidence="2">
    <location>
        <begin position="1562"/>
        <end position="1605"/>
    </location>
</feature>
<dbReference type="Pfam" id="PF12509">
    <property type="entry name" value="DUF3715"/>
    <property type="match status" value="3"/>
</dbReference>
<evidence type="ECO:0000256" key="2">
    <source>
        <dbReference type="SAM" id="MobiDB-lite"/>
    </source>
</evidence>
<feature type="domain" description="TASOR pseudo-PARP" evidence="4">
    <location>
        <begin position="911"/>
        <end position="1063"/>
    </location>
</feature>
<feature type="region of interest" description="Disordered" evidence="2">
    <location>
        <begin position="1943"/>
        <end position="1964"/>
    </location>
</feature>
<feature type="region of interest" description="Disordered" evidence="2">
    <location>
        <begin position="640"/>
        <end position="672"/>
    </location>
</feature>
<dbReference type="PANTHER" id="PTHR16207:SF10">
    <property type="entry name" value="PROTEIN TASOR 2"/>
    <property type="match status" value="1"/>
</dbReference>
<dbReference type="InterPro" id="IPR056243">
    <property type="entry name" value="TASOR_ab_dom"/>
</dbReference>
<evidence type="ECO:0000259" key="5">
    <source>
        <dbReference type="Pfam" id="PF23314"/>
    </source>
</evidence>
<organism evidence="7 8">
    <name type="scientific">Tursiops truncatus</name>
    <name type="common">Atlantic bottle-nosed dolphin</name>
    <name type="synonym">Delphinus truncatus</name>
    <dbReference type="NCBI Taxonomy" id="9739"/>
    <lineage>
        <taxon>Eukaryota</taxon>
        <taxon>Metazoa</taxon>
        <taxon>Chordata</taxon>
        <taxon>Craniata</taxon>
        <taxon>Vertebrata</taxon>
        <taxon>Euteleostomi</taxon>
        <taxon>Mammalia</taxon>
        <taxon>Eutheria</taxon>
        <taxon>Laurasiatheria</taxon>
        <taxon>Artiodactyla</taxon>
        <taxon>Whippomorpha</taxon>
        <taxon>Cetacea</taxon>
        <taxon>Odontoceti</taxon>
        <taxon>Delphinidae</taxon>
        <taxon>Tursiops</taxon>
    </lineage>
</organism>
<dbReference type="GO" id="GO:0045814">
    <property type="term" value="P:negative regulation of gene expression, epigenetic"/>
    <property type="evidence" value="ECO:0007669"/>
    <property type="project" value="InterPro"/>
</dbReference>
<name>A0A2U4B6Q7_TURTR</name>
<feature type="compositionally biased region" description="Basic and acidic residues" evidence="2">
    <location>
        <begin position="1699"/>
        <end position="1709"/>
    </location>
</feature>
<feature type="domain" description="Golgi associated RAB2 interactor protein-like Rab2B-binding" evidence="3">
    <location>
        <begin position="363"/>
        <end position="435"/>
    </location>
</feature>
<feature type="compositionally biased region" description="Polar residues" evidence="2">
    <location>
        <begin position="847"/>
        <end position="857"/>
    </location>
</feature>
<feature type="compositionally biased region" description="Polar residues" evidence="2">
    <location>
        <begin position="2396"/>
        <end position="2414"/>
    </location>
</feature>
<dbReference type="Pfam" id="PF23314">
    <property type="entry name" value="TASOR_alpha-beta"/>
    <property type="match status" value="1"/>
</dbReference>
<feature type="domain" description="TASOR alpha/beta" evidence="5">
    <location>
        <begin position="2528"/>
        <end position="2622"/>
    </location>
</feature>
<feature type="region of interest" description="Disordered" evidence="2">
    <location>
        <begin position="735"/>
        <end position="762"/>
    </location>
</feature>
<dbReference type="InterPro" id="IPR056242">
    <property type="entry name" value="PIN_TASOR"/>
</dbReference>
<keyword evidence="7" id="KW-1185">Reference proteome</keyword>
<feature type="compositionally biased region" description="Polar residues" evidence="2">
    <location>
        <begin position="961"/>
        <end position="971"/>
    </location>
</feature>
<dbReference type="GO" id="GO:0005654">
    <property type="term" value="C:nucleoplasm"/>
    <property type="evidence" value="ECO:0007669"/>
    <property type="project" value="TreeGrafter"/>
</dbReference>
<dbReference type="GeneID" id="101330739"/>
<evidence type="ECO:0000313" key="7">
    <source>
        <dbReference type="Proteomes" id="UP000245320"/>
    </source>
</evidence>
<sequence>MFLPLRPIIYDISREQDYVKNSGGILGENELRPPSQLHSLLEKTKTRFISEKIFETVSLSSDSLFQRAVSILHTSYLDSASEHGFQYSQVTLVKNDIFLNEYKTFYQEKKASNYTHEELQETYGFLLFETENQAKLVCQRGLCVGSSAITTLGDPGKGVYISKYSDYLHARPWYHGKSGYVVIFNLIKGRVKFVSENYTTNYTSPSSGYDCHVAVNTNRVSHKTSHFRTFELNQYYLYELSGSTVIERPRQICPYVIVAFQYREPKKMAAPAHNHKSILELKEDVLIYPWKGKLIIQGCLMCDITLWSSYGTLVPKQLPHELDFKYVMKVSSLKNRLPEAAFRKQNYVEHKVCCQDMCFNMYEVELSNKQGEKVDKLTEYIKREQLAIIKCLEDREFFILLTSSAFMSETSFGEEQMGLHGLHLFHSSPSAGLKDLKVEDDISLKVVPILPALNCALLEAKKSFSEKGICLNTLVKHNLQELYKVDKSPSLTAASQDGIKETAFFGKVSSGFDMTPPAEKCPLQSLTQLRSYFSNPNGYILEVSTALDLLAECPQSPCISDGICDAGFSLVMTPDAEFHDSEAEVRKETETQKNSEEMFKARQGALVPLSPASNLRVQPKRKAGTLPVVQSKRVKLCRPFPRRTPAGANKRPDSPTTLKFPQKRENVMTPDPEFHDSAAEVRKETETQKNSEEMFKARQGALVPLSPASNLRVQPKRKAGTLPVVRSKRVKLCRPFPRRTPAGANKRPDSPTTLKFPQKRENGAEVLTAQFVQTTKLDWKNQEAPISEDVPVSTNAKRARKQETSPVKTVPRAEPPVKKSPQKQRENIVKGNQNPRIRKQPQPAKGETSSQLQSEISDGQEVISISTAQPENITVAPEDPPENSIVNCDSQALNMLADLALSAATSTTPSSEPRNLPCSSELPQNDVLLSKEHSLRGTSDHEYHRGVKSQKGGPLSKPSDKSNLTSDPTVSQEEESLVAGIQAPAEAQLALPEETLGSSDASQSSFVAVEHSYALLLAEHSKKHLQQRGAPGPAFAKNGTKGPEAGTPVGKVMPFRHQQVTSPLQQLSEAPALRRRSRVLPSSLQDFCRSRTVFSCDGSFKVTFIWEADYVFSLDSKYTNNPLEKTVIRALHGPWNTDLPDNMEEVRLLLHMWVALFYSNQNKGIQSSRKVVEHSNPAKYVCINSTLESFEFSEIEESSGVERCSVDPLLETNEAPRGPTAKVSFPDTDPLLPFMKPPPVRGLELWVQNEQKEMFATAGHPETPESQNFIYSCNNEIIGGKAKQESSDKLETSNLVLSSIGSTQTNGSSIPAEDKTFEPLDGTQVTSYNDTVTQSTFARAYDGISNPSMIFQKSVYSTLESKVDVFHAKMQTKTGALQGLIQHSSSINKECQSSLEGEDDTEYVVINLEPVTFTFEKNAYAPIQTEVVNRADKPTTFNVELIKQVSPATSLRHPVSTFEKAQTQGLRDVPSLAVSGQQGAKYLCASSVSREILAKEMCSLQKGQAVVGSPSPSDNSLVTEALSLVKSSSYLLPREEMKLSQECFLSAQSLFSISSEETVESSQLEEVVSSSASDPLEEKDSLDCIPSMRNASDGSSELKNDKSGLNSENMSFETFNSAFTKQTSLSVTREEVSLELSEEDSDLDLTLTISPPTSPWEEASAGEMEQQQEATLPCLELQETVEEIIEPEEVPDVNSADHTSMKPRESERKGDNLQTVAFILSKETCALEVAEEVHAGSDFSFSSLIEEVSPASSPDCQVPGEEAQPAWAVSPSSFKLCDAHCKKTDRSSQVETVDLAITEKENSFVGPTHPVGQDNLTQIQQMQLSAEMPLILKNHPGRKDRFLTLPGEVTEEIVPSECGEGYSFSEKVPHHDAELNQPASAATCRDSLENLVTSRNPLQPMSVENRNPHLSHLVDTSEPPFSPQKILENKSFADTFVSTTTPSGVNVSLKQQTSSKSLKENDSSSDVKTNELCYILVKSLCLDPVAGAEAVQARGYLELPKPTLFSGGATLTHRAGPSDAEMEFETQEMIVRMASLLKNNETGAELCETAIDLGGVGSQLHTTSSEDRHKPAHMLQDESPCSARALLNGGLFPVCLHADSYQNTAATGETIDTEPSSFVPKSCAPLVCGVFEEQVEDKSADEGLRAEWGSVTRGGGLDVSVNSDIHYEPLSGDSDQDSFGECGNPKLDTEESCTLRYSHTEKKQRTSKDGFDSFLNLNNSDNDDWGYSSQVPGLETGISPRSWPMGLKKEDKCVPSYVQIQDLRGIPRTYANFTVTKDLRDTTRTLHSLCRHPGITAKGGLLSSWTDTWQVADDLTQNTLDLEYLRFAHKLKQIVKTGVAPCSAPSTAVFPKEPPLQGAMGAFPATKVPEAPGLPPSSRSRSPLMVTVVHSDPRHQGQQARRQTPSCVGRSSSSWKERCGHDRNHLPNSERNSTVSYHLNKLKYNSTLKESRNDISLILSEYAEFNKVMNSHPVIFQEKEPHAASGEAKPRELCPSIPRSASYDDMVADLCTSLHVKLERVVKEACTRTFLFHLVETEDKSFFVRTKHILRKGGYTEIEPQHFCQAFYREKDMLIVIIRNEDISSHLHQIPSLLKLKHLPSVIFAGIDSPEDVLSYTYQELFQTGGFVVSDDRILETLTLVQLKEIIRILEKLNENGRWKWLLHYRETKKLKEDVRVDSIAYKKNLILKSYQSASIFELLHYHQCDSRLSTKAEHLKCLLNLQIQRVHARFAVFLTEKPVVSRDVFENSGILVTDVNDFIENIQKVAAPFRSSYW</sequence>
<evidence type="ECO:0000313" key="8">
    <source>
        <dbReference type="RefSeq" id="XP_019788764.2"/>
    </source>
</evidence>
<feature type="region of interest" description="Disordered" evidence="2">
    <location>
        <begin position="936"/>
        <end position="977"/>
    </location>
</feature>
<feature type="domain" description="TASOR pseudo-PARP" evidence="4">
    <location>
        <begin position="1214"/>
        <end position="1363"/>
    </location>
</feature>
<evidence type="ECO:0000259" key="4">
    <source>
        <dbReference type="Pfam" id="PF12509"/>
    </source>
</evidence>
<dbReference type="FunCoup" id="A0A2U4B6Q7">
    <property type="interactions" value="3445"/>
</dbReference>
<gene>
    <name evidence="8" type="primary">TASOR2</name>
</gene>
<dbReference type="RefSeq" id="XP_019788764.2">
    <property type="nucleotide sequence ID" value="XM_019933205.2"/>
</dbReference>
<protein>
    <submittedName>
        <fullName evidence="8">Protein TASOR 2 isoform X1</fullName>
    </submittedName>
</protein>
<feature type="compositionally biased region" description="Low complexity" evidence="2">
    <location>
        <begin position="1562"/>
        <end position="1573"/>
    </location>
</feature>
<feature type="region of interest" description="Disordered" evidence="2">
    <location>
        <begin position="788"/>
        <end position="857"/>
    </location>
</feature>
<dbReference type="PANTHER" id="PTHR16207">
    <property type="entry name" value="SET DOMAIN-CONTAINING PROTEIN"/>
    <property type="match status" value="1"/>
</dbReference>
<feature type="domain" description="TASOR pseudo-PARP" evidence="4">
    <location>
        <begin position="108"/>
        <end position="254"/>
    </location>
</feature>
<evidence type="ECO:0000259" key="3">
    <source>
        <dbReference type="Pfam" id="PF12480"/>
    </source>
</evidence>
<dbReference type="InterPro" id="IPR046432">
    <property type="entry name" value="TASOR"/>
</dbReference>
<feature type="region of interest" description="Disordered" evidence="2">
    <location>
        <begin position="2392"/>
        <end position="2432"/>
    </location>
</feature>
<accession>A0A2U4B6Q7</accession>
<dbReference type="Pfam" id="PF12480">
    <property type="entry name" value="GARIL_Rab2_bd"/>
    <property type="match status" value="2"/>
</dbReference>
<dbReference type="Proteomes" id="UP000245320">
    <property type="component" value="Chromosome 2"/>
</dbReference>
<evidence type="ECO:0000259" key="6">
    <source>
        <dbReference type="Pfam" id="PF24630"/>
    </source>
</evidence>
<feature type="domain" description="TASOR PIN" evidence="6">
    <location>
        <begin position="2626"/>
        <end position="2765"/>
    </location>
</feature>
<feature type="compositionally biased region" description="Basic and acidic residues" evidence="2">
    <location>
        <begin position="936"/>
        <end position="945"/>
    </location>
</feature>
<proteinExistence type="inferred from homology"/>